<dbReference type="Proteomes" id="UP000824782">
    <property type="component" value="Unassembled WGS sequence"/>
</dbReference>
<sequence>MDSSAVSSFLSGTASMAGNLSVHLEAIPPTAFNLCTVSSSLQNSAFPNSLGRSSDGLLLIHEDRLCFAGEERMPQTSLKIYSSDSGYFVMKRNMLPSSSG</sequence>
<protein>
    <submittedName>
        <fullName evidence="1">Uncharacterized protein</fullName>
    </submittedName>
</protein>
<evidence type="ECO:0000313" key="2">
    <source>
        <dbReference type="Proteomes" id="UP000824782"/>
    </source>
</evidence>
<reference evidence="1" key="1">
    <citation type="thesis" date="2020" institute="ProQuest LLC" country="789 East Eisenhower Parkway, Ann Arbor, MI, USA">
        <title>Comparative Genomics and Chromosome Evolution.</title>
        <authorList>
            <person name="Mudd A.B."/>
        </authorList>
    </citation>
    <scope>NUCLEOTIDE SEQUENCE</scope>
    <source>
        <strain evidence="1">237g6f4</strain>
        <tissue evidence="1">Blood</tissue>
    </source>
</reference>
<dbReference type="EMBL" id="WNYA01000004">
    <property type="protein sequence ID" value="KAG8574714.1"/>
    <property type="molecule type" value="Genomic_DNA"/>
</dbReference>
<name>A0AAV7BPY9_ENGPU</name>
<gene>
    <name evidence="1" type="ORF">GDO81_009287</name>
</gene>
<accession>A0AAV7BPY9</accession>
<keyword evidence="2" id="KW-1185">Reference proteome</keyword>
<comment type="caution">
    <text evidence="1">The sequence shown here is derived from an EMBL/GenBank/DDBJ whole genome shotgun (WGS) entry which is preliminary data.</text>
</comment>
<evidence type="ECO:0000313" key="1">
    <source>
        <dbReference type="EMBL" id="KAG8574714.1"/>
    </source>
</evidence>
<organism evidence="1 2">
    <name type="scientific">Engystomops pustulosus</name>
    <name type="common">Tungara frog</name>
    <name type="synonym">Physalaemus pustulosus</name>
    <dbReference type="NCBI Taxonomy" id="76066"/>
    <lineage>
        <taxon>Eukaryota</taxon>
        <taxon>Metazoa</taxon>
        <taxon>Chordata</taxon>
        <taxon>Craniata</taxon>
        <taxon>Vertebrata</taxon>
        <taxon>Euteleostomi</taxon>
        <taxon>Amphibia</taxon>
        <taxon>Batrachia</taxon>
        <taxon>Anura</taxon>
        <taxon>Neobatrachia</taxon>
        <taxon>Hyloidea</taxon>
        <taxon>Leptodactylidae</taxon>
        <taxon>Leiuperinae</taxon>
        <taxon>Engystomops</taxon>
    </lineage>
</organism>
<proteinExistence type="predicted"/>
<dbReference type="AlphaFoldDB" id="A0AAV7BPY9"/>